<dbReference type="InterPro" id="IPR050641">
    <property type="entry name" value="RIFMO-like"/>
</dbReference>
<evidence type="ECO:0000256" key="3">
    <source>
        <dbReference type="ARBA" id="ARBA00022827"/>
    </source>
</evidence>
<evidence type="ECO:0000259" key="5">
    <source>
        <dbReference type="Pfam" id="PF01494"/>
    </source>
</evidence>
<comment type="cofactor">
    <cofactor evidence="1">
        <name>FAD</name>
        <dbReference type="ChEBI" id="CHEBI:57692"/>
    </cofactor>
</comment>
<comment type="caution">
    <text evidence="6">The sequence shown here is derived from an EMBL/GenBank/DDBJ whole genome shotgun (WGS) entry which is preliminary data.</text>
</comment>
<evidence type="ECO:0000313" key="6">
    <source>
        <dbReference type="EMBL" id="RVX65783.1"/>
    </source>
</evidence>
<keyword evidence="3" id="KW-0274">FAD</keyword>
<dbReference type="Proteomes" id="UP000288859">
    <property type="component" value="Unassembled WGS sequence"/>
</dbReference>
<dbReference type="InterPro" id="IPR036188">
    <property type="entry name" value="FAD/NAD-bd_sf"/>
</dbReference>
<gene>
    <name evidence="6" type="ORF">B0A52_10314</name>
</gene>
<reference evidence="6 7" key="1">
    <citation type="submission" date="2017-03" db="EMBL/GenBank/DDBJ databases">
        <title>Genomes of endolithic fungi from Antarctica.</title>
        <authorList>
            <person name="Coleine C."/>
            <person name="Masonjones S."/>
            <person name="Stajich J.E."/>
        </authorList>
    </citation>
    <scope>NUCLEOTIDE SEQUENCE [LARGE SCALE GENOMIC DNA]</scope>
    <source>
        <strain evidence="6 7">CCFEE 6314</strain>
    </source>
</reference>
<dbReference type="SUPFAM" id="SSF51905">
    <property type="entry name" value="FAD/NAD(P)-binding domain"/>
    <property type="match status" value="1"/>
</dbReference>
<dbReference type="InterPro" id="IPR002938">
    <property type="entry name" value="FAD-bd"/>
</dbReference>
<keyword evidence="2" id="KW-0285">Flavoprotein</keyword>
<sequence length="442" mass="48847">MAQITDPNGNTNGQGPRQPIDNATSADIVVVGAGPVGLLMALKLSLQGITTIVIEKHKGILKAPRAIAYLPVVNAQLKKMGLLEPIAKRAFHCFLGPSWRPVQGEAHVLCDPVEKIEQLRKAGVDLPPLPPQDENCVYMIGQDELSEIILEQLRQRCPENISVRFQRSCTAVNNVPGGATVTTTDKSTDNKENQDMVLTAKYVIGADGAQSAVRQCASIPFEGFTWTNFRFTAADVEYDFQEEMNYYPGNFMVDPYNWAVIARCGPGNVFRIAYGELPETPDDDESLLERSKERIPAWLSPTNKNYKLRRLKPYWAQKRCAETFQKGRVLLIGDAAHSNNPIGGLGLTGGILDSVVVGNAIGRHLKGGEPEEIITRALESRRKTWLEVTNPTSSANYLRVCSVDEKVASEREEFFHKMNSDPAYAMGILADQYRLLPDAFEA</sequence>
<dbReference type="Gene3D" id="3.30.70.2450">
    <property type="match status" value="1"/>
</dbReference>
<dbReference type="AlphaFoldDB" id="A0A438MRR5"/>
<feature type="domain" description="FAD-binding" evidence="5">
    <location>
        <begin position="26"/>
        <end position="384"/>
    </location>
</feature>
<dbReference type="GO" id="GO:0016709">
    <property type="term" value="F:oxidoreductase activity, acting on paired donors, with incorporation or reduction of molecular oxygen, NAD(P)H as one donor, and incorporation of one atom of oxygen"/>
    <property type="evidence" value="ECO:0007669"/>
    <property type="project" value="UniProtKB-ARBA"/>
</dbReference>
<accession>A0A438MRR5</accession>
<dbReference type="VEuPathDB" id="FungiDB:PV10_05459"/>
<dbReference type="PANTHER" id="PTHR43004">
    <property type="entry name" value="TRK SYSTEM POTASSIUM UPTAKE PROTEIN"/>
    <property type="match status" value="1"/>
</dbReference>
<dbReference type="EMBL" id="NAJM01000080">
    <property type="protein sequence ID" value="RVX65783.1"/>
    <property type="molecule type" value="Genomic_DNA"/>
</dbReference>
<evidence type="ECO:0000313" key="7">
    <source>
        <dbReference type="Proteomes" id="UP000288859"/>
    </source>
</evidence>
<dbReference type="PRINTS" id="PR00420">
    <property type="entry name" value="RNGMNOXGNASE"/>
</dbReference>
<dbReference type="Pfam" id="PF01494">
    <property type="entry name" value="FAD_binding_3"/>
    <property type="match status" value="1"/>
</dbReference>
<proteinExistence type="predicted"/>
<evidence type="ECO:0000256" key="4">
    <source>
        <dbReference type="ARBA" id="ARBA00023002"/>
    </source>
</evidence>
<name>A0A438MRR5_EXOME</name>
<dbReference type="Gene3D" id="3.50.50.60">
    <property type="entry name" value="FAD/NAD(P)-binding domain"/>
    <property type="match status" value="1"/>
</dbReference>
<keyword evidence="4" id="KW-0560">Oxidoreductase</keyword>
<dbReference type="OrthoDB" id="10016252at2759"/>
<evidence type="ECO:0000256" key="1">
    <source>
        <dbReference type="ARBA" id="ARBA00001974"/>
    </source>
</evidence>
<dbReference type="GO" id="GO:0071949">
    <property type="term" value="F:FAD binding"/>
    <property type="evidence" value="ECO:0007669"/>
    <property type="project" value="InterPro"/>
</dbReference>
<dbReference type="PANTHER" id="PTHR43004:SF19">
    <property type="entry name" value="BINDING MONOOXYGENASE, PUTATIVE (JCVI)-RELATED"/>
    <property type="match status" value="1"/>
</dbReference>
<organism evidence="6 7">
    <name type="scientific">Exophiala mesophila</name>
    <name type="common">Black yeast-like fungus</name>
    <dbReference type="NCBI Taxonomy" id="212818"/>
    <lineage>
        <taxon>Eukaryota</taxon>
        <taxon>Fungi</taxon>
        <taxon>Dikarya</taxon>
        <taxon>Ascomycota</taxon>
        <taxon>Pezizomycotina</taxon>
        <taxon>Eurotiomycetes</taxon>
        <taxon>Chaetothyriomycetidae</taxon>
        <taxon>Chaetothyriales</taxon>
        <taxon>Herpotrichiellaceae</taxon>
        <taxon>Exophiala</taxon>
    </lineage>
</organism>
<evidence type="ECO:0000256" key="2">
    <source>
        <dbReference type="ARBA" id="ARBA00022630"/>
    </source>
</evidence>
<protein>
    <recommendedName>
        <fullName evidence="5">FAD-binding domain-containing protein</fullName>
    </recommendedName>
</protein>